<dbReference type="Pfam" id="PF04309">
    <property type="entry name" value="G3P_antiterm"/>
    <property type="match status" value="1"/>
</dbReference>
<dbReference type="Proteomes" id="UP001151071">
    <property type="component" value="Unassembled WGS sequence"/>
</dbReference>
<comment type="caution">
    <text evidence="2">The sequence shown here is derived from an EMBL/GenBank/DDBJ whole genome shotgun (WGS) entry which is preliminary data.</text>
</comment>
<dbReference type="EMBL" id="JAPYYP010000004">
    <property type="protein sequence ID" value="MDA5107685.1"/>
    <property type="molecule type" value="Genomic_DNA"/>
</dbReference>
<keyword evidence="1" id="KW-0319">Glycerol metabolism</keyword>
<dbReference type="Gene3D" id="3.20.20.70">
    <property type="entry name" value="Aldolase class I"/>
    <property type="match status" value="1"/>
</dbReference>
<keyword evidence="1" id="KW-0694">RNA-binding</keyword>
<protein>
    <recommendedName>
        <fullName evidence="1">Glycerol uptake operon antiterminator regulatory protein</fullName>
    </recommendedName>
</protein>
<dbReference type="SUPFAM" id="SSF110391">
    <property type="entry name" value="GlpP-like"/>
    <property type="match status" value="1"/>
</dbReference>
<comment type="function">
    <text evidence="1">Regulates expression of the glpD operon. In the presence of glycerol 3-phosphate (G3P) causes antitermination of transcription of glpD at the inverted repeat of the leader region to enhance its transcription. Binds and stabilizes glpD leader mRNA.</text>
</comment>
<dbReference type="AlphaFoldDB" id="A0A9X3TNK8"/>
<keyword evidence="1" id="KW-0804">Transcription</keyword>
<dbReference type="GO" id="GO:0003723">
    <property type="term" value="F:RNA binding"/>
    <property type="evidence" value="ECO:0007669"/>
    <property type="project" value="UniProtKB-KW"/>
</dbReference>
<dbReference type="PIRSF" id="PIRSF016897">
    <property type="entry name" value="GlpP"/>
    <property type="match status" value="1"/>
</dbReference>
<evidence type="ECO:0000256" key="1">
    <source>
        <dbReference type="PIRNR" id="PIRNR016897"/>
    </source>
</evidence>
<accession>A0A9X3TNK8</accession>
<keyword evidence="3" id="KW-1185">Reference proteome</keyword>
<evidence type="ECO:0000313" key="3">
    <source>
        <dbReference type="Proteomes" id="UP001151071"/>
    </source>
</evidence>
<sequence>MLGSQTILPAIRHMKEFERVLESRYDTIILLESHICQLKSIADLARRHGKKLWLHADLVQGLKNDEHGALFLCQEIKPAGVISTRSQVITTAKKKGLVTVQRLFLLDSGALETSYKILEQTKPDFVEVLPGVMPHIITEIREQIRIPIIVGGFIRTREEIESALAAGAIAVTTSDRNLWKQL</sequence>
<dbReference type="GO" id="GO:0045893">
    <property type="term" value="P:positive regulation of DNA-templated transcription"/>
    <property type="evidence" value="ECO:0007669"/>
    <property type="project" value="TreeGrafter"/>
</dbReference>
<proteinExistence type="predicted"/>
<dbReference type="GO" id="GO:0006071">
    <property type="term" value="P:glycerol metabolic process"/>
    <property type="evidence" value="ECO:0007669"/>
    <property type="project" value="UniProtKB-UniRule"/>
</dbReference>
<gene>
    <name evidence="2" type="ORF">O3V59_04875</name>
</gene>
<reference evidence="2" key="1">
    <citation type="submission" date="2022-12" db="EMBL/GenBank/DDBJ databases">
        <title>Draft genome sequence of the thermophilic strain Brevibacillus thermoruber HT42, isolated from Los Humeros, Puebla, Mexico, with biotechnological potential.</title>
        <authorList>
            <person name="Lara Sanchez J."/>
            <person name="Solis Palacios R."/>
            <person name="Bustos Baena A.S."/>
            <person name="Ruz Baez A.E."/>
            <person name="Espinosa Luna G."/>
            <person name="Oliart Ros R.M."/>
        </authorList>
    </citation>
    <scope>NUCLEOTIDE SEQUENCE</scope>
    <source>
        <strain evidence="2">HT42</strain>
    </source>
</reference>
<name>A0A9X3TNK8_9BACL</name>
<keyword evidence="1" id="KW-0805">Transcription regulation</keyword>
<organism evidence="2 3">
    <name type="scientific">Brevibacillus thermoruber</name>
    <dbReference type="NCBI Taxonomy" id="33942"/>
    <lineage>
        <taxon>Bacteria</taxon>
        <taxon>Bacillati</taxon>
        <taxon>Bacillota</taxon>
        <taxon>Bacilli</taxon>
        <taxon>Bacillales</taxon>
        <taxon>Paenibacillaceae</taxon>
        <taxon>Brevibacillus</taxon>
    </lineage>
</organism>
<dbReference type="PANTHER" id="PTHR35787:SF1">
    <property type="entry name" value="GLYCEROL UPTAKE OPERON ANTITERMINATOR REGULATORY PROTEIN"/>
    <property type="match status" value="1"/>
</dbReference>
<dbReference type="GO" id="GO:0001072">
    <property type="term" value="F:transcription antitermination factor activity, RNA binding"/>
    <property type="evidence" value="ECO:0007669"/>
    <property type="project" value="TreeGrafter"/>
</dbReference>
<evidence type="ECO:0000313" key="2">
    <source>
        <dbReference type="EMBL" id="MDA5107685.1"/>
    </source>
</evidence>
<dbReference type="InterPro" id="IPR013785">
    <property type="entry name" value="Aldolase_TIM"/>
</dbReference>
<dbReference type="InterPro" id="IPR006699">
    <property type="entry name" value="GlpP"/>
</dbReference>
<dbReference type="PANTHER" id="PTHR35787">
    <property type="entry name" value="GLYCEROL UPTAKE OPERON ANTITERMINATOR REGULATORY PROTEIN"/>
    <property type="match status" value="1"/>
</dbReference>